<dbReference type="Gene3D" id="3.40.710.10">
    <property type="entry name" value="DD-peptidase/beta-lactamase superfamily"/>
    <property type="match status" value="1"/>
</dbReference>
<dbReference type="InterPro" id="IPR005311">
    <property type="entry name" value="PBP_dimer"/>
</dbReference>
<name>A0ABP7NFM3_9GAMM</name>
<organism evidence="17 18">
    <name type="scientific">Allohahella marinimesophila</name>
    <dbReference type="NCBI Taxonomy" id="1054972"/>
    <lineage>
        <taxon>Bacteria</taxon>
        <taxon>Pseudomonadati</taxon>
        <taxon>Pseudomonadota</taxon>
        <taxon>Gammaproteobacteria</taxon>
        <taxon>Oceanospirillales</taxon>
        <taxon>Hahellaceae</taxon>
        <taxon>Allohahella</taxon>
    </lineage>
</organism>
<keyword evidence="7 14" id="KW-0812">Transmembrane</keyword>
<feature type="binding site" evidence="14">
    <location>
        <position position="385"/>
    </location>
    <ligand>
        <name>Zn(2+)</name>
        <dbReference type="ChEBI" id="CHEBI:29105"/>
    </ligand>
</feature>
<keyword evidence="13 14" id="KW-0961">Cell wall biogenesis/degradation</keyword>
<dbReference type="EC" id="3.4.16.4" evidence="14"/>
<evidence type="ECO:0000259" key="15">
    <source>
        <dbReference type="Pfam" id="PF00905"/>
    </source>
</evidence>
<dbReference type="SUPFAM" id="SSF56519">
    <property type="entry name" value="Penicillin binding protein dimerisation domain"/>
    <property type="match status" value="1"/>
</dbReference>
<evidence type="ECO:0000256" key="6">
    <source>
        <dbReference type="ARBA" id="ARBA00022670"/>
    </source>
</evidence>
<keyword evidence="9 14" id="KW-0133">Cell shape</keyword>
<evidence type="ECO:0000256" key="8">
    <source>
        <dbReference type="ARBA" id="ARBA00022801"/>
    </source>
</evidence>
<dbReference type="Gene3D" id="3.30.1390.30">
    <property type="entry name" value="Penicillin-binding protein 2a, domain 3"/>
    <property type="match status" value="1"/>
</dbReference>
<comment type="function">
    <text evidence="14">Catalyzes cross-linking of the peptidoglycan cell wall.</text>
</comment>
<dbReference type="Pfam" id="PF00905">
    <property type="entry name" value="Transpeptidase"/>
    <property type="match status" value="1"/>
</dbReference>
<evidence type="ECO:0000313" key="18">
    <source>
        <dbReference type="Proteomes" id="UP001501337"/>
    </source>
</evidence>
<dbReference type="Proteomes" id="UP001501337">
    <property type="component" value="Unassembled WGS sequence"/>
</dbReference>
<dbReference type="SUPFAM" id="SSF56601">
    <property type="entry name" value="beta-lactamase/transpeptidase-like"/>
    <property type="match status" value="1"/>
</dbReference>
<dbReference type="InterPro" id="IPR012338">
    <property type="entry name" value="Beta-lactam/transpept-like"/>
</dbReference>
<comment type="catalytic activity">
    <reaction evidence="14">
        <text>Preferential cleavage: (Ac)2-L-Lys-D-Ala-|-D-Ala. Also transpeptidation of peptidyl-alanyl moieties that are N-acyl substituents of D-alanine.</text>
        <dbReference type="EC" id="3.4.16.4"/>
    </reaction>
</comment>
<comment type="cofactor">
    <cofactor evidence="14">
        <name>Zn(2+)</name>
        <dbReference type="ChEBI" id="CHEBI:29105"/>
    </cofactor>
    <text evidence="14">Binds one Zn(2+) ion per subunit.</text>
</comment>
<evidence type="ECO:0000259" key="16">
    <source>
        <dbReference type="Pfam" id="PF03717"/>
    </source>
</evidence>
<feature type="binding site" evidence="14">
    <location>
        <position position="351"/>
    </location>
    <ligand>
        <name>Zn(2+)</name>
        <dbReference type="ChEBI" id="CHEBI:29105"/>
    </ligand>
</feature>
<evidence type="ECO:0000256" key="7">
    <source>
        <dbReference type="ARBA" id="ARBA00022692"/>
    </source>
</evidence>
<comment type="pathway">
    <text evidence="14">Cell wall biogenesis; peptidoglycan biosynthesis.</text>
</comment>
<evidence type="ECO:0000256" key="4">
    <source>
        <dbReference type="ARBA" id="ARBA00022519"/>
    </source>
</evidence>
<evidence type="ECO:0000256" key="13">
    <source>
        <dbReference type="ARBA" id="ARBA00023316"/>
    </source>
</evidence>
<dbReference type="HAMAP" id="MF_02081">
    <property type="entry name" value="MrdA_transpept"/>
    <property type="match status" value="1"/>
</dbReference>
<keyword evidence="3 14" id="KW-1003">Cell membrane</keyword>
<protein>
    <recommendedName>
        <fullName evidence="14">Peptidoglycan D,D-transpeptidase MrdA</fullName>
        <ecNumber evidence="14">3.4.16.4</ecNumber>
    </recommendedName>
    <alternativeName>
        <fullName evidence="14">Penicillin-binding protein 2</fullName>
        <shortName evidence="14">PBP-2</shortName>
    </alternativeName>
</protein>
<comment type="similarity">
    <text evidence="14">Belongs to the transpeptidase family. MrdA subfamily.</text>
</comment>
<sequence length="656" mass="73148">MSTHSDFKDHRQEQETFLVRAVLALLVILVLTCLLGARYYFLQVNQHEVFETLSDQNRMQLRSVVPTRGLIYDSQGLLLADNQPTFSLRLTAELLGDLDETLATLSSLVAISEDDIADFRKRIRQRRRPYEPVTLRSRLTEDEIATLAVNRYRLKGVDVGAELIRYYPYKHLFAHVLGYVGRISEPELQQVDAANYSGTQYYGKLGIEKRYEDELHGLTGHETIETNARGRVLRQLAATPPAPGKDLKLFLDARLQKTAEDALAGRRGAVVAIDNRTGGILALVSTPSFDPNLFVTGIDTVSYRSLQDSRELPLFNRAYKGQYPPGSTIKPMVALAALDTDKINLQTKVWDPGFYTLKNDKRQYRDWKRQGHGWVDLRTGIVESCDVFFYDTGFKTGVDIMYEYLHQFGLGQRTTYDAPEARKGNLPSRDWKRAARGQSWFPGDSLNMSIGQGFMLMTPLQLATSTAVLANRGRWVTPRLVDTMSGESMTVPESPGNDIVLREDWYWEYIINTMEDVMHTRKGTANRSGRGADYRIAGKTGTAQVIGIKQGEKYDADAIAEWHRDHGLFIGFAPADDPTIAVAVIVENGGGGSTAAAPVARVIFDAHLKGEYEVTEELIDWLLPDGVEQPARPRQNEGVIVPGVAGTAADVGGVVQ</sequence>
<keyword evidence="18" id="KW-1185">Reference proteome</keyword>
<evidence type="ECO:0000256" key="3">
    <source>
        <dbReference type="ARBA" id="ARBA00022475"/>
    </source>
</evidence>
<feature type="active site" description="Acyl-ester intermediate" evidence="14">
    <location>
        <position position="327"/>
    </location>
</feature>
<evidence type="ECO:0000256" key="10">
    <source>
        <dbReference type="ARBA" id="ARBA00022984"/>
    </source>
</evidence>
<feature type="transmembrane region" description="Helical" evidence="14">
    <location>
        <begin position="21"/>
        <end position="41"/>
    </location>
</feature>
<evidence type="ECO:0000313" key="17">
    <source>
        <dbReference type="EMBL" id="GAA3945480.1"/>
    </source>
</evidence>
<feature type="domain" description="Penicillin-binding protein transpeptidase" evidence="15">
    <location>
        <begin position="268"/>
        <end position="604"/>
    </location>
</feature>
<keyword evidence="12 14" id="KW-0472">Membrane</keyword>
<evidence type="ECO:0000256" key="12">
    <source>
        <dbReference type="ARBA" id="ARBA00023136"/>
    </source>
</evidence>
<keyword evidence="8 14" id="KW-0378">Hydrolase</keyword>
<evidence type="ECO:0000256" key="9">
    <source>
        <dbReference type="ARBA" id="ARBA00022960"/>
    </source>
</evidence>
<dbReference type="InterPro" id="IPR036138">
    <property type="entry name" value="PBP_dimer_sf"/>
</dbReference>
<feature type="binding site" evidence="14">
    <location>
        <position position="366"/>
    </location>
    <ligand>
        <name>Zn(2+)</name>
        <dbReference type="ChEBI" id="CHEBI:29105"/>
    </ligand>
</feature>
<feature type="domain" description="Penicillin-binding protein dimerisation" evidence="16">
    <location>
        <begin position="65"/>
        <end position="236"/>
    </location>
</feature>
<evidence type="ECO:0000256" key="2">
    <source>
        <dbReference type="ARBA" id="ARBA00004236"/>
    </source>
</evidence>
<dbReference type="InterPro" id="IPR050515">
    <property type="entry name" value="Beta-lactam/transpept"/>
</dbReference>
<dbReference type="RefSeq" id="WP_344802154.1">
    <property type="nucleotide sequence ID" value="NZ_BAABBO010000001.1"/>
</dbReference>
<evidence type="ECO:0000256" key="11">
    <source>
        <dbReference type="ARBA" id="ARBA00022989"/>
    </source>
</evidence>
<dbReference type="NCBIfam" id="TIGR03423">
    <property type="entry name" value="pbp2_mrdA"/>
    <property type="match status" value="1"/>
</dbReference>
<feature type="binding site" evidence="14">
    <location>
        <position position="372"/>
    </location>
    <ligand>
        <name>Zn(2+)</name>
        <dbReference type="ChEBI" id="CHEBI:29105"/>
    </ligand>
</feature>
<comment type="caution">
    <text evidence="17">The sequence shown here is derived from an EMBL/GenBank/DDBJ whole genome shotgun (WGS) entry which is preliminary data.</text>
</comment>
<dbReference type="EMBL" id="BAABBO010000001">
    <property type="protein sequence ID" value="GAA3945480.1"/>
    <property type="molecule type" value="Genomic_DNA"/>
</dbReference>
<reference evidence="18" key="1">
    <citation type="journal article" date="2019" name="Int. J. Syst. Evol. Microbiol.">
        <title>The Global Catalogue of Microorganisms (GCM) 10K type strain sequencing project: providing services to taxonomists for standard genome sequencing and annotation.</title>
        <authorList>
            <consortium name="The Broad Institute Genomics Platform"/>
            <consortium name="The Broad Institute Genome Sequencing Center for Infectious Disease"/>
            <person name="Wu L."/>
            <person name="Ma J."/>
        </authorList>
    </citation>
    <scope>NUCLEOTIDE SEQUENCE [LARGE SCALE GENOMIC DNA]</scope>
    <source>
        <strain evidence="18">JCM 17555</strain>
    </source>
</reference>
<evidence type="ECO:0000256" key="1">
    <source>
        <dbReference type="ARBA" id="ARBA00004167"/>
    </source>
</evidence>
<dbReference type="InterPro" id="IPR001460">
    <property type="entry name" value="PCN-bd_Tpept"/>
</dbReference>
<evidence type="ECO:0000256" key="14">
    <source>
        <dbReference type="HAMAP-Rule" id="MF_02081"/>
    </source>
</evidence>
<keyword evidence="4 14" id="KW-0997">Cell inner membrane</keyword>
<keyword evidence="11 14" id="KW-1133">Transmembrane helix</keyword>
<dbReference type="Gene3D" id="3.90.1310.10">
    <property type="entry name" value="Penicillin-binding protein 2a (Domain 2)"/>
    <property type="match status" value="1"/>
</dbReference>
<comment type="subcellular location">
    <subcellularLocation>
        <location evidence="14">Cell inner membrane</location>
        <topology evidence="14">Single-pass membrane protein</topology>
    </subcellularLocation>
    <subcellularLocation>
        <location evidence="2">Cell membrane</location>
    </subcellularLocation>
    <subcellularLocation>
        <location evidence="1">Membrane</location>
        <topology evidence="1">Single-pass membrane protein</topology>
    </subcellularLocation>
</comment>
<dbReference type="PANTHER" id="PTHR30627:SF2">
    <property type="entry name" value="PEPTIDOGLYCAN D,D-TRANSPEPTIDASE MRDA"/>
    <property type="match status" value="1"/>
</dbReference>
<keyword evidence="6 14" id="KW-0645">Protease</keyword>
<keyword evidence="5 14" id="KW-0121">Carboxypeptidase</keyword>
<dbReference type="PANTHER" id="PTHR30627">
    <property type="entry name" value="PEPTIDOGLYCAN D,D-TRANSPEPTIDASE"/>
    <property type="match status" value="1"/>
</dbReference>
<proteinExistence type="inferred from homology"/>
<gene>
    <name evidence="14 17" type="primary">mrdA</name>
    <name evidence="17" type="ORF">GCM10022278_00830</name>
</gene>
<dbReference type="InterPro" id="IPR017790">
    <property type="entry name" value="Penicillin-binding_protein_2"/>
</dbReference>
<dbReference type="Pfam" id="PF03717">
    <property type="entry name" value="PBP_dimer"/>
    <property type="match status" value="1"/>
</dbReference>
<keyword evidence="14" id="KW-0862">Zinc</keyword>
<accession>A0ABP7NFM3</accession>
<keyword evidence="10 14" id="KW-0573">Peptidoglycan synthesis</keyword>
<evidence type="ECO:0000256" key="5">
    <source>
        <dbReference type="ARBA" id="ARBA00022645"/>
    </source>
</evidence>
<keyword evidence="14" id="KW-0479">Metal-binding</keyword>